<proteinExistence type="predicted"/>
<evidence type="ECO:0000256" key="1">
    <source>
        <dbReference type="SAM" id="MobiDB-lite"/>
    </source>
</evidence>
<protein>
    <submittedName>
        <fullName evidence="2">Uncharacterized protein</fullName>
    </submittedName>
</protein>
<evidence type="ECO:0000313" key="3">
    <source>
        <dbReference type="Proteomes" id="UP000030745"/>
    </source>
</evidence>
<feature type="compositionally biased region" description="Basic residues" evidence="1">
    <location>
        <begin position="926"/>
        <end position="946"/>
    </location>
</feature>
<dbReference type="KEGG" id="spar:SPRG_13336"/>
<keyword evidence="3" id="KW-1185">Reference proteome</keyword>
<dbReference type="GeneID" id="24135220"/>
<reference evidence="2 3" key="1">
    <citation type="journal article" date="2013" name="PLoS Genet.">
        <title>Distinctive expansion of potential virulence genes in the genome of the oomycete fish pathogen Saprolegnia parasitica.</title>
        <authorList>
            <person name="Jiang R.H."/>
            <person name="de Bruijn I."/>
            <person name="Haas B.J."/>
            <person name="Belmonte R."/>
            <person name="Lobach L."/>
            <person name="Christie J."/>
            <person name="van den Ackerveken G."/>
            <person name="Bottin A."/>
            <person name="Bulone V."/>
            <person name="Diaz-Moreno S.M."/>
            <person name="Dumas B."/>
            <person name="Fan L."/>
            <person name="Gaulin E."/>
            <person name="Govers F."/>
            <person name="Grenville-Briggs L.J."/>
            <person name="Horner N.R."/>
            <person name="Levin J.Z."/>
            <person name="Mammella M."/>
            <person name="Meijer H.J."/>
            <person name="Morris P."/>
            <person name="Nusbaum C."/>
            <person name="Oome S."/>
            <person name="Phillips A.J."/>
            <person name="van Rooyen D."/>
            <person name="Rzeszutek E."/>
            <person name="Saraiva M."/>
            <person name="Secombes C.J."/>
            <person name="Seidl M.F."/>
            <person name="Snel B."/>
            <person name="Stassen J.H."/>
            <person name="Sykes S."/>
            <person name="Tripathy S."/>
            <person name="van den Berg H."/>
            <person name="Vega-Arreguin J.C."/>
            <person name="Wawra S."/>
            <person name="Young S.K."/>
            <person name="Zeng Q."/>
            <person name="Dieguez-Uribeondo J."/>
            <person name="Russ C."/>
            <person name="Tyler B.M."/>
            <person name="van West P."/>
        </authorList>
    </citation>
    <scope>NUCLEOTIDE SEQUENCE [LARGE SCALE GENOMIC DNA]</scope>
    <source>
        <strain evidence="2 3">CBS 223.65</strain>
    </source>
</reference>
<name>A0A067BQK3_SAPPC</name>
<organism evidence="2 3">
    <name type="scientific">Saprolegnia parasitica (strain CBS 223.65)</name>
    <dbReference type="NCBI Taxonomy" id="695850"/>
    <lineage>
        <taxon>Eukaryota</taxon>
        <taxon>Sar</taxon>
        <taxon>Stramenopiles</taxon>
        <taxon>Oomycota</taxon>
        <taxon>Saprolegniomycetes</taxon>
        <taxon>Saprolegniales</taxon>
        <taxon>Saprolegniaceae</taxon>
        <taxon>Saprolegnia</taxon>
    </lineage>
</organism>
<evidence type="ECO:0000313" key="2">
    <source>
        <dbReference type="EMBL" id="KDO20754.1"/>
    </source>
</evidence>
<dbReference type="VEuPathDB" id="FungiDB:SPRG_13336"/>
<dbReference type="RefSeq" id="XP_012208566.1">
    <property type="nucleotide sequence ID" value="XM_012353176.1"/>
</dbReference>
<dbReference type="EMBL" id="KK583304">
    <property type="protein sequence ID" value="KDO20754.1"/>
    <property type="molecule type" value="Genomic_DNA"/>
</dbReference>
<dbReference type="AlphaFoldDB" id="A0A067BQK3"/>
<accession>A0A067BQK3</accession>
<sequence length="955" mass="104855">MADNAMDARYQEVMRLLEFPKASCLTRDFTSEDEAAIIGLPAWDLSRYLGQDTTTIVAASDLAFDTSAFDGYVNATLVKRIETALAPEGPFHAALAHIAFDAVGDTSTFEVAHRPLGSFGTLYVALPRHARGGEVAFRRGHDLHKCFLPRRSGAPRYSYAACYRHTHVTAAAITEGDRVLLVYNLIYNDPATHTRDYPASIDEAAAHLRKLGTMNHDRLDVLEGCPVLQQGTSFETLSGVAKDVLTALLLSGVYDVALATLVPETDVAVDALRSRLLDFGFRGHIFAHVQLHPTTRAPSVLQDAMCGTILGDAPPSNEVAHELGPTHAFIFWPKRHRVEAAGLHGTMLCLERAVTATNDDANTKVELLGCDDLPSLATHVMKFMQTDLSANAMDACQHIQATINPAATSYFDRFVAVLTTLGDINLILEFVATSLNMTHCSTSLPDVAMWLYGLCQTHGWELLFTSLLQLVDRWSKQQATIAPVLHLIASLAGVDGATPLCPTLHQPFTVELIKGLYRTSRLAMRSNGRQTPLIIEHDVLGHCLVLDAYVAANGVASHWLHGRLPPLALATIDAALDPPVLVAGLLLRAGQKRDDVLFGTAAPALAYGLRLQRRLSVPALTTAMITKLLHPSTTFASLVATGRRRPNAVLIVRSLLTIALCDGALTSALLERCRTVFGSCTVPAIRDVLAHDTTVDDATRALLFQSVLRPLGPDLVSYDKHLNDYYRDHPHPHVAPSHDHATEADAGWRLAVDTLELIAEMDASQMLPCVQLWNDQVLSQEPWMYGGFVADCLLRHTFWTHEAWLFLADLCIKNLTPHFAGRRLRDLRPKVEARVDCDCELATQFNAFLSSKHALVEVLRAPAPMCTAVQAFLDGPPKTTLEMTWHNDDDDASEPVTITIERPHDDFSDDEVDAYSSKTMVERLQAMKKSKTMRKRQAPRSMRNGKRTCVPPTAP</sequence>
<dbReference type="Proteomes" id="UP000030745">
    <property type="component" value="Unassembled WGS sequence"/>
</dbReference>
<feature type="region of interest" description="Disordered" evidence="1">
    <location>
        <begin position="926"/>
        <end position="955"/>
    </location>
</feature>
<gene>
    <name evidence="2" type="ORF">SPRG_13336</name>
</gene>